<dbReference type="EMBL" id="VSSQ01004999">
    <property type="protein sequence ID" value="MPM27455.1"/>
    <property type="molecule type" value="Genomic_DNA"/>
</dbReference>
<sequence>MNICDVTAVVIVVSGNAVGEFVVRFAEMRKRNGSFVVTPVAKLKTGALIAERRTSMYENGAPHGISAVKCALWSSQELHFVNIQQIDIER</sequence>
<reference evidence="1" key="1">
    <citation type="submission" date="2019-08" db="EMBL/GenBank/DDBJ databases">
        <authorList>
            <person name="Kucharzyk K."/>
            <person name="Murdoch R.W."/>
            <person name="Higgins S."/>
            <person name="Loffler F."/>
        </authorList>
    </citation>
    <scope>NUCLEOTIDE SEQUENCE</scope>
</reference>
<name>A0A644YFU7_9ZZZZ</name>
<evidence type="ECO:0000313" key="1">
    <source>
        <dbReference type="EMBL" id="MPM27455.1"/>
    </source>
</evidence>
<gene>
    <name evidence="1" type="ORF">SDC9_73966</name>
</gene>
<protein>
    <submittedName>
        <fullName evidence="1">Uncharacterized protein</fullName>
    </submittedName>
</protein>
<accession>A0A644YFU7</accession>
<dbReference type="AlphaFoldDB" id="A0A644YFU7"/>
<proteinExistence type="predicted"/>
<comment type="caution">
    <text evidence="1">The sequence shown here is derived from an EMBL/GenBank/DDBJ whole genome shotgun (WGS) entry which is preliminary data.</text>
</comment>
<organism evidence="1">
    <name type="scientific">bioreactor metagenome</name>
    <dbReference type="NCBI Taxonomy" id="1076179"/>
    <lineage>
        <taxon>unclassified sequences</taxon>
        <taxon>metagenomes</taxon>
        <taxon>ecological metagenomes</taxon>
    </lineage>
</organism>